<dbReference type="AlphaFoldDB" id="A0A077LZM8"/>
<dbReference type="EMBL" id="CAJB01000375">
    <property type="protein sequence ID" value="CCH79458.1"/>
    <property type="molecule type" value="Genomic_DNA"/>
</dbReference>
<evidence type="ECO:0000313" key="3">
    <source>
        <dbReference type="Proteomes" id="UP000035721"/>
    </source>
</evidence>
<reference evidence="2 3" key="1">
    <citation type="journal article" date="2013" name="ISME J.">
        <title>A metabolic model for members of the genus Tetrasphaera involved in enhanced biological phosphorus removal.</title>
        <authorList>
            <person name="Kristiansen R."/>
            <person name="Nguyen H.T.T."/>
            <person name="Saunders A.M."/>
            <person name="Nielsen J.L."/>
            <person name="Wimmer R."/>
            <person name="Le V.Q."/>
            <person name="McIlroy S.J."/>
            <person name="Petrovski S."/>
            <person name="Seviour R.J."/>
            <person name="Calteau A."/>
            <person name="Nielsen K.L."/>
            <person name="Nielsen P.H."/>
        </authorList>
    </citation>
    <scope>NUCLEOTIDE SEQUENCE [LARGE SCALE GENOMIC DNA]</scope>
    <source>
        <strain evidence="2 3">T1-X7</strain>
    </source>
</reference>
<feature type="compositionally biased region" description="Polar residues" evidence="1">
    <location>
        <begin position="246"/>
        <end position="263"/>
    </location>
</feature>
<evidence type="ECO:0000256" key="1">
    <source>
        <dbReference type="SAM" id="MobiDB-lite"/>
    </source>
</evidence>
<dbReference type="InterPro" id="IPR011200">
    <property type="entry name" value="UCP012608"/>
</dbReference>
<evidence type="ECO:0008006" key="4">
    <source>
        <dbReference type="Google" id="ProtNLM"/>
    </source>
</evidence>
<feature type="compositionally biased region" description="Low complexity" evidence="1">
    <location>
        <begin position="203"/>
        <end position="245"/>
    </location>
</feature>
<name>A0A077LZM8_9MICO</name>
<proteinExistence type="predicted"/>
<dbReference type="Proteomes" id="UP000035721">
    <property type="component" value="Unassembled WGS sequence"/>
</dbReference>
<accession>A0A077LZM8</accession>
<dbReference type="STRING" id="1194083.BN12_440002"/>
<organism evidence="2 3">
    <name type="scientific">Nostocoides japonicum T1-X7</name>
    <dbReference type="NCBI Taxonomy" id="1194083"/>
    <lineage>
        <taxon>Bacteria</taxon>
        <taxon>Bacillati</taxon>
        <taxon>Actinomycetota</taxon>
        <taxon>Actinomycetes</taxon>
        <taxon>Micrococcales</taxon>
        <taxon>Intrasporangiaceae</taxon>
        <taxon>Nostocoides</taxon>
    </lineage>
</organism>
<comment type="caution">
    <text evidence="2">The sequence shown here is derived from an EMBL/GenBank/DDBJ whole genome shotgun (WGS) entry which is preliminary data.</text>
</comment>
<dbReference type="OrthoDB" id="8899077at2"/>
<keyword evidence="3" id="KW-1185">Reference proteome</keyword>
<sequence>MPHPSPSSPTLAEQFRGHFADSGTLYEVLLDRLADDLDAGGLTATICAGWERAAPTEVVQLRLLAAIFRVVLRGDAPQLVRFYPCLGGTAPPRDAWETFEPVVADHAGELRAALEVAPQTNEVGRSAPLVVALFEAVRRTGLHRVRLLELGASAGLNLNVDRYRLAGPGWASGPEDSVLEIDTRCAGVRPSAIDVVERPPRVPCGSGRSSGPGSWSGTRGSPRPSTSSRSTRSPSTARAPRPGSSLSWSAPPTQGSSRSSGTR</sequence>
<dbReference type="Pfam" id="PF10094">
    <property type="entry name" value="DUF2332"/>
    <property type="match status" value="1"/>
</dbReference>
<protein>
    <recommendedName>
        <fullName evidence="4">DUF2332 domain-containing protein</fullName>
    </recommendedName>
</protein>
<gene>
    <name evidence="2" type="ORF">BN12_440002</name>
</gene>
<feature type="region of interest" description="Disordered" evidence="1">
    <location>
        <begin position="196"/>
        <end position="263"/>
    </location>
</feature>
<evidence type="ECO:0000313" key="2">
    <source>
        <dbReference type="EMBL" id="CCH79458.1"/>
    </source>
</evidence>